<evidence type="ECO:0000313" key="2">
    <source>
        <dbReference type="Proteomes" id="UP000763557"/>
    </source>
</evidence>
<evidence type="ECO:0008006" key="3">
    <source>
        <dbReference type="Google" id="ProtNLM"/>
    </source>
</evidence>
<protein>
    <recommendedName>
        <fullName evidence="3">PE domain-containing protein</fullName>
    </recommendedName>
</protein>
<sequence>MYDDQPVQAGMRERLAVLAADMATLRHDVESGQLRLDPEAGQQIRDMLARQMEQVDGWLAQARGLARRAPLGQNPVGDAMAAKFEERAGGGGTSFTAVFTSYRQVLQDTDDTVEEAMRRYRDVEERTSETFKRLAQ</sequence>
<organism evidence="1 2">
    <name type="scientific">Kibdelosporangium persicum</name>
    <dbReference type="NCBI Taxonomy" id="2698649"/>
    <lineage>
        <taxon>Bacteria</taxon>
        <taxon>Bacillati</taxon>
        <taxon>Actinomycetota</taxon>
        <taxon>Actinomycetes</taxon>
        <taxon>Pseudonocardiales</taxon>
        <taxon>Pseudonocardiaceae</taxon>
        <taxon>Kibdelosporangium</taxon>
    </lineage>
</organism>
<dbReference type="RefSeq" id="WP_246367936.1">
    <property type="nucleotide sequence ID" value="NZ_CBCSGW010000021.1"/>
</dbReference>
<reference evidence="1 2" key="1">
    <citation type="submission" date="2020-01" db="EMBL/GenBank/DDBJ databases">
        <title>Kibdelosporangium persica a novel Actinomycetes from a hot desert in Iran.</title>
        <authorList>
            <person name="Safaei N."/>
            <person name="Zaburannyi N."/>
            <person name="Mueller R."/>
            <person name="Wink J."/>
        </authorList>
    </citation>
    <scope>NUCLEOTIDE SEQUENCE [LARGE SCALE GENOMIC DNA]</scope>
    <source>
        <strain evidence="1 2">4NS15</strain>
    </source>
</reference>
<evidence type="ECO:0000313" key="1">
    <source>
        <dbReference type="EMBL" id="NRN70357.1"/>
    </source>
</evidence>
<accession>A0ABX2FGE3</accession>
<proteinExistence type="predicted"/>
<name>A0ABX2FGE3_9PSEU</name>
<gene>
    <name evidence="1" type="ORF">GC106_76220</name>
</gene>
<comment type="caution">
    <text evidence="1">The sequence shown here is derived from an EMBL/GenBank/DDBJ whole genome shotgun (WGS) entry which is preliminary data.</text>
</comment>
<keyword evidence="2" id="KW-1185">Reference proteome</keyword>
<dbReference type="EMBL" id="JAAATY010000037">
    <property type="protein sequence ID" value="NRN70357.1"/>
    <property type="molecule type" value="Genomic_DNA"/>
</dbReference>
<dbReference type="Proteomes" id="UP000763557">
    <property type="component" value="Unassembled WGS sequence"/>
</dbReference>